<dbReference type="Proteomes" id="UP000176997">
    <property type="component" value="Unassembled WGS sequence"/>
</dbReference>
<evidence type="ECO:0000313" key="9">
    <source>
        <dbReference type="Proteomes" id="UP000176997"/>
    </source>
</evidence>
<dbReference type="PANTHER" id="PTHR43047:SF72">
    <property type="entry name" value="OSMOSENSING HISTIDINE PROTEIN KINASE SLN1"/>
    <property type="match status" value="1"/>
</dbReference>
<dbReference type="GO" id="GO:0009927">
    <property type="term" value="F:histidine phosphotransfer kinase activity"/>
    <property type="evidence" value="ECO:0007669"/>
    <property type="project" value="TreeGrafter"/>
</dbReference>
<dbReference type="PANTHER" id="PTHR43047">
    <property type="entry name" value="TWO-COMPONENT HISTIDINE PROTEIN KINASE"/>
    <property type="match status" value="1"/>
</dbReference>
<accession>A0A1G2S4U4</accession>
<keyword evidence="4" id="KW-0808">Transferase</keyword>
<evidence type="ECO:0000313" key="8">
    <source>
        <dbReference type="EMBL" id="OHA80096.1"/>
    </source>
</evidence>
<evidence type="ECO:0000256" key="5">
    <source>
        <dbReference type="ARBA" id="ARBA00022777"/>
    </source>
</evidence>
<evidence type="ECO:0000256" key="2">
    <source>
        <dbReference type="ARBA" id="ARBA00012438"/>
    </source>
</evidence>
<protein>
    <recommendedName>
        <fullName evidence="2">histidine kinase</fullName>
        <ecNumber evidence="2">2.7.13.3</ecNumber>
    </recommendedName>
</protein>
<dbReference type="FunFam" id="3.30.565.10:FF:000006">
    <property type="entry name" value="Sensor histidine kinase WalK"/>
    <property type="match status" value="1"/>
</dbReference>
<feature type="domain" description="Histidine kinase" evidence="7">
    <location>
        <begin position="247"/>
        <end position="462"/>
    </location>
</feature>
<dbReference type="GO" id="GO:0005886">
    <property type="term" value="C:plasma membrane"/>
    <property type="evidence" value="ECO:0007669"/>
    <property type="project" value="TreeGrafter"/>
</dbReference>
<dbReference type="InterPro" id="IPR005467">
    <property type="entry name" value="His_kinase_dom"/>
</dbReference>
<feature type="transmembrane region" description="Helical" evidence="6">
    <location>
        <begin position="21"/>
        <end position="40"/>
    </location>
</feature>
<dbReference type="Pfam" id="PF00512">
    <property type="entry name" value="HisKA"/>
    <property type="match status" value="1"/>
</dbReference>
<keyword evidence="5" id="KW-0418">Kinase</keyword>
<dbReference type="Pfam" id="PF02518">
    <property type="entry name" value="HATPase_c"/>
    <property type="match status" value="1"/>
</dbReference>
<gene>
    <name evidence="8" type="ORF">A2675_01155</name>
</gene>
<keyword evidence="6" id="KW-1133">Transmembrane helix</keyword>
<evidence type="ECO:0000256" key="4">
    <source>
        <dbReference type="ARBA" id="ARBA00022679"/>
    </source>
</evidence>
<dbReference type="GO" id="GO:0000155">
    <property type="term" value="F:phosphorelay sensor kinase activity"/>
    <property type="evidence" value="ECO:0007669"/>
    <property type="project" value="InterPro"/>
</dbReference>
<dbReference type="InterPro" id="IPR036097">
    <property type="entry name" value="HisK_dim/P_sf"/>
</dbReference>
<dbReference type="InterPro" id="IPR003594">
    <property type="entry name" value="HATPase_dom"/>
</dbReference>
<dbReference type="SMART" id="SM00388">
    <property type="entry name" value="HisKA"/>
    <property type="match status" value="1"/>
</dbReference>
<comment type="catalytic activity">
    <reaction evidence="1">
        <text>ATP + protein L-histidine = ADP + protein N-phospho-L-histidine.</text>
        <dbReference type="EC" id="2.7.13.3"/>
    </reaction>
</comment>
<dbReference type="Gene3D" id="3.30.565.10">
    <property type="entry name" value="Histidine kinase-like ATPase, C-terminal domain"/>
    <property type="match status" value="1"/>
</dbReference>
<keyword evidence="6" id="KW-0472">Membrane</keyword>
<organism evidence="8 9">
    <name type="scientific">Candidatus Yonathbacteria bacterium RIFCSPHIGHO2_01_FULL_51_10</name>
    <dbReference type="NCBI Taxonomy" id="1802723"/>
    <lineage>
        <taxon>Bacteria</taxon>
        <taxon>Candidatus Yonathiibacteriota</taxon>
    </lineage>
</organism>
<proteinExistence type="predicted"/>
<dbReference type="InterPro" id="IPR004358">
    <property type="entry name" value="Sig_transdc_His_kin-like_C"/>
</dbReference>
<feature type="transmembrane region" description="Helical" evidence="6">
    <location>
        <begin position="202"/>
        <end position="219"/>
    </location>
</feature>
<dbReference type="EMBL" id="MHUS01000036">
    <property type="protein sequence ID" value="OHA80096.1"/>
    <property type="molecule type" value="Genomic_DNA"/>
</dbReference>
<dbReference type="CDD" id="cd00082">
    <property type="entry name" value="HisKA"/>
    <property type="match status" value="1"/>
</dbReference>
<keyword evidence="3" id="KW-0597">Phosphoprotein</keyword>
<dbReference type="STRING" id="1802723.A2675_01155"/>
<reference evidence="8 9" key="1">
    <citation type="journal article" date="2016" name="Nat. Commun.">
        <title>Thousands of microbial genomes shed light on interconnected biogeochemical processes in an aquifer system.</title>
        <authorList>
            <person name="Anantharaman K."/>
            <person name="Brown C.T."/>
            <person name="Hug L.A."/>
            <person name="Sharon I."/>
            <person name="Castelle C.J."/>
            <person name="Probst A.J."/>
            <person name="Thomas B.C."/>
            <person name="Singh A."/>
            <person name="Wilkins M.J."/>
            <person name="Karaoz U."/>
            <person name="Brodie E.L."/>
            <person name="Williams K.H."/>
            <person name="Hubbard S.S."/>
            <person name="Banfield J.F."/>
        </authorList>
    </citation>
    <scope>NUCLEOTIDE SEQUENCE [LARGE SCALE GENOMIC DNA]</scope>
</reference>
<dbReference type="SMART" id="SM00387">
    <property type="entry name" value="HATPase_c"/>
    <property type="match status" value="1"/>
</dbReference>
<evidence type="ECO:0000259" key="7">
    <source>
        <dbReference type="PROSITE" id="PS50109"/>
    </source>
</evidence>
<evidence type="ECO:0000256" key="1">
    <source>
        <dbReference type="ARBA" id="ARBA00000085"/>
    </source>
</evidence>
<dbReference type="PROSITE" id="PS50109">
    <property type="entry name" value="HIS_KIN"/>
    <property type="match status" value="1"/>
</dbReference>
<comment type="caution">
    <text evidence="8">The sequence shown here is derived from an EMBL/GenBank/DDBJ whole genome shotgun (WGS) entry which is preliminary data.</text>
</comment>
<dbReference type="EC" id="2.7.13.3" evidence="2"/>
<dbReference type="AlphaFoldDB" id="A0A1G2S4U4"/>
<keyword evidence="6" id="KW-0812">Transmembrane</keyword>
<dbReference type="Gene3D" id="1.10.287.130">
    <property type="match status" value="1"/>
</dbReference>
<dbReference type="SUPFAM" id="SSF47384">
    <property type="entry name" value="Homodimeric domain of signal transducing histidine kinase"/>
    <property type="match status" value="1"/>
</dbReference>
<evidence type="ECO:0000256" key="3">
    <source>
        <dbReference type="ARBA" id="ARBA00022553"/>
    </source>
</evidence>
<name>A0A1G2S4U4_9BACT</name>
<dbReference type="SUPFAM" id="SSF55874">
    <property type="entry name" value="ATPase domain of HSP90 chaperone/DNA topoisomerase II/histidine kinase"/>
    <property type="match status" value="1"/>
</dbReference>
<sequence length="462" mass="50053">MRIDAVKAIERGVSFAKNNPQVLYTAFLVVLVPAAFFFSGEQFFLAAQKNEQRAESARISTLHDSTVDIVTDTLNDPTSLQAYVTRVAAHGNEINEVSKIATLKVGVKEGDSVRIIASNNPEEVGTTEAIGVSPTSGGFEYRVATTNPGVTFISNVRDPATGERLSRGVQSISDAEGNVVAFLWSDISMGQLDALAAGGIRSAYGVALFLTILMVILLLRQARIADYTVLYGKLAEADKMKDDFMSMTVHELRTPLTVISGYASILTESGQLAEPDKKTVGLITHSAEQLQSLVNDMLDVMRIESGKMDFARTETDLGAVTREVADMFEFPAKDKGLALSFKTEENVKVVVDPARVRQVLVNMVGNSIKYTPSGSVTITVSRVNDKGVIRVSDTGIGISAEDHEKMFLKFYRVRSQETKDIRGTGLGLWIARAFVERMGGFMGVESIKGKGTDVTVSFPLVG</sequence>
<dbReference type="PRINTS" id="PR00344">
    <property type="entry name" value="BCTRLSENSOR"/>
</dbReference>
<dbReference type="InterPro" id="IPR036890">
    <property type="entry name" value="HATPase_C_sf"/>
</dbReference>
<evidence type="ECO:0000256" key="6">
    <source>
        <dbReference type="SAM" id="Phobius"/>
    </source>
</evidence>
<dbReference type="InterPro" id="IPR003661">
    <property type="entry name" value="HisK_dim/P_dom"/>
</dbReference>